<protein>
    <submittedName>
        <fullName evidence="2">Uncharacterized protein</fullName>
    </submittedName>
</protein>
<dbReference type="Proteomes" id="UP000596063">
    <property type="component" value="Chromosome"/>
</dbReference>
<sequence length="177" mass="19508">MNIKKLCAVFLAGTISATFAQATGMSRWQLEDISNSTGYTVPGDSVSMHQFGMLKHSHICGNDELYLIWSSDTPNVWNLPGQRLDVTASFDGTRVEMPLEVVSIKPVSQNRKLVVLAHVFPNKAVIDLIGQSRQVTVSMPSSSAHSGYFDVRQETFSLNGFIEARAKAQWACDQKSI</sequence>
<dbReference type="AlphaFoldDB" id="A0A7T4QYY4"/>
<organism evidence="2 3">
    <name type="scientific">Spongiibacter nanhainus</name>
    <dbReference type="NCBI Taxonomy" id="2794344"/>
    <lineage>
        <taxon>Bacteria</taxon>
        <taxon>Pseudomonadati</taxon>
        <taxon>Pseudomonadota</taxon>
        <taxon>Gammaproteobacteria</taxon>
        <taxon>Cellvibrionales</taxon>
        <taxon>Spongiibacteraceae</taxon>
        <taxon>Spongiibacter</taxon>
    </lineage>
</organism>
<evidence type="ECO:0000313" key="3">
    <source>
        <dbReference type="Proteomes" id="UP000596063"/>
    </source>
</evidence>
<proteinExistence type="predicted"/>
<feature type="signal peptide" evidence="1">
    <location>
        <begin position="1"/>
        <end position="22"/>
    </location>
</feature>
<accession>A0A7T4QYY4</accession>
<dbReference type="EMBL" id="CP066167">
    <property type="protein sequence ID" value="QQD17370.1"/>
    <property type="molecule type" value="Genomic_DNA"/>
</dbReference>
<dbReference type="RefSeq" id="WP_198568871.1">
    <property type="nucleotide sequence ID" value="NZ_CP066167.1"/>
</dbReference>
<evidence type="ECO:0000313" key="2">
    <source>
        <dbReference type="EMBL" id="QQD17370.1"/>
    </source>
</evidence>
<evidence type="ECO:0000256" key="1">
    <source>
        <dbReference type="SAM" id="SignalP"/>
    </source>
</evidence>
<feature type="chain" id="PRO_5033014845" evidence="1">
    <location>
        <begin position="23"/>
        <end position="177"/>
    </location>
</feature>
<keyword evidence="3" id="KW-1185">Reference proteome</keyword>
<gene>
    <name evidence="2" type="ORF">I6N98_13480</name>
</gene>
<name>A0A7T4QYY4_9GAMM</name>
<reference evidence="2 3" key="1">
    <citation type="submission" date="2020-12" db="EMBL/GenBank/DDBJ databases">
        <authorList>
            <person name="Shan Y."/>
        </authorList>
    </citation>
    <scope>NUCLEOTIDE SEQUENCE [LARGE SCALE GENOMIC DNA]</scope>
    <source>
        <strain evidence="3">csc3.9</strain>
    </source>
</reference>
<dbReference type="KEGG" id="snan:I6N98_13480"/>
<keyword evidence="1" id="KW-0732">Signal</keyword>